<proteinExistence type="predicted"/>
<dbReference type="InParanoid" id="A0A316VAS3"/>
<evidence type="ECO:0000256" key="2">
    <source>
        <dbReference type="SAM" id="MobiDB-lite"/>
    </source>
</evidence>
<reference evidence="3 4" key="1">
    <citation type="journal article" date="2018" name="Mol. Biol. Evol.">
        <title>Broad Genomic Sampling Reveals a Smut Pathogenic Ancestry of the Fungal Clade Ustilaginomycotina.</title>
        <authorList>
            <person name="Kijpornyongpan T."/>
            <person name="Mondo S.J."/>
            <person name="Barry K."/>
            <person name="Sandor L."/>
            <person name="Lee J."/>
            <person name="Lipzen A."/>
            <person name="Pangilinan J."/>
            <person name="LaButti K."/>
            <person name="Hainaut M."/>
            <person name="Henrissat B."/>
            <person name="Grigoriev I.V."/>
            <person name="Spatafora J.W."/>
            <person name="Aime M.C."/>
        </authorList>
    </citation>
    <scope>NUCLEOTIDE SEQUENCE [LARGE SCALE GENOMIC DNA]</scope>
    <source>
        <strain evidence="3 4">MCA 3882</strain>
    </source>
</reference>
<feature type="compositionally biased region" description="Low complexity" evidence="2">
    <location>
        <begin position="84"/>
        <end position="94"/>
    </location>
</feature>
<feature type="compositionally biased region" description="Low complexity" evidence="2">
    <location>
        <begin position="1"/>
        <end position="16"/>
    </location>
</feature>
<gene>
    <name evidence="3" type="ORF">FA14DRAFT_33143</name>
</gene>
<dbReference type="Proteomes" id="UP000245771">
    <property type="component" value="Unassembled WGS sequence"/>
</dbReference>
<evidence type="ECO:0000313" key="4">
    <source>
        <dbReference type="Proteomes" id="UP000245771"/>
    </source>
</evidence>
<feature type="compositionally biased region" description="Polar residues" evidence="2">
    <location>
        <begin position="127"/>
        <end position="151"/>
    </location>
</feature>
<feature type="region of interest" description="Disordered" evidence="2">
    <location>
        <begin position="1"/>
        <end position="229"/>
    </location>
</feature>
<keyword evidence="4" id="KW-1185">Reference proteome</keyword>
<feature type="compositionally biased region" description="Polar residues" evidence="2">
    <location>
        <begin position="95"/>
        <end position="106"/>
    </location>
</feature>
<organism evidence="3 4">
    <name type="scientific">Meira miltonrushii</name>
    <dbReference type="NCBI Taxonomy" id="1280837"/>
    <lineage>
        <taxon>Eukaryota</taxon>
        <taxon>Fungi</taxon>
        <taxon>Dikarya</taxon>
        <taxon>Basidiomycota</taxon>
        <taxon>Ustilaginomycotina</taxon>
        <taxon>Exobasidiomycetes</taxon>
        <taxon>Exobasidiales</taxon>
        <taxon>Brachybasidiaceae</taxon>
        <taxon>Meira</taxon>
    </lineage>
</organism>
<dbReference type="EMBL" id="KZ819603">
    <property type="protein sequence ID" value="PWN34707.1"/>
    <property type="molecule type" value="Genomic_DNA"/>
</dbReference>
<feature type="compositionally biased region" description="Low complexity" evidence="2">
    <location>
        <begin position="152"/>
        <end position="171"/>
    </location>
</feature>
<accession>A0A316VAS3</accession>
<dbReference type="RefSeq" id="XP_025355009.1">
    <property type="nucleotide sequence ID" value="XM_025502207.1"/>
</dbReference>
<feature type="compositionally biased region" description="Polar residues" evidence="2">
    <location>
        <begin position="22"/>
        <end position="31"/>
    </location>
</feature>
<feature type="region of interest" description="Disordered" evidence="2">
    <location>
        <begin position="363"/>
        <end position="384"/>
    </location>
</feature>
<feature type="region of interest" description="Disordered" evidence="2">
    <location>
        <begin position="316"/>
        <end position="346"/>
    </location>
</feature>
<sequence>MMVGSSTSSPMPSSSRSKVESDQQNPANGSATAAGGEQRSDNGIHSETMGAESDVDELVDSDTEKTDVAPKTKGTRGRAKNGASTSKKSSPSTSHADTQNGASSKSQPDKAEGGETVGNGNHRRVPSKSSPANTPPKRQSPTMANREQVAQSSDARAPQSSSSSREMSGRTATGGPVPYYYNTPGAQNARSANSPRSATFKKTSQPTTGSKLQAGSSKNEASSDGEDLTPLEVDKFLELIEKHNLDTSSEDDMARSVTELYQEWLEWCAKRSVQTTKSKQALVGEFQRIHSGYYGTQRQKRAITIVQGSRTPMFGASFDPVEGRNANSSTYAANDEASRQRGANRSVKLRDVAASISRAPNPAIGSNVKGRSASPLQPAGYDDPYARNGMPAAVVDSLHRQIRDEIWTEIGSSLRQVIRDETADLRAEIVEQNNRIIELEKHSDRLAEWVQHLKSVQDETENALRVGMMHGPPHPSVPPGAVAQPHLPPGPGRGPPREEMMRDGMHGGPPGEYRPYPDPRMGPSNGIDGPPAGRGYPPGYGPANGPPILSPETRVYPMPRRSPSPAKSATHRSASRAGQQRMPPHEVYDRSIGPSPSHPDVIPHGGPPPAPNHLKHPGYPESARVVSGPGSAGGPAPYYGDEPMRNGPPPPPAQGGYMSDPRPPPPPPGSRGYYPGHPMDERMHYTSHPNSPMADPRMAKRARNGY</sequence>
<feature type="compositionally biased region" description="Polar residues" evidence="2">
    <location>
        <begin position="184"/>
        <end position="222"/>
    </location>
</feature>
<name>A0A316VAS3_9BASI</name>
<evidence type="ECO:0000256" key="1">
    <source>
        <dbReference type="SAM" id="Coils"/>
    </source>
</evidence>
<dbReference type="GeneID" id="37023988"/>
<dbReference type="OrthoDB" id="3366744at2759"/>
<feature type="region of interest" description="Disordered" evidence="2">
    <location>
        <begin position="470"/>
        <end position="706"/>
    </location>
</feature>
<evidence type="ECO:0000313" key="3">
    <source>
        <dbReference type="EMBL" id="PWN34707.1"/>
    </source>
</evidence>
<feature type="coiled-coil region" evidence="1">
    <location>
        <begin position="422"/>
        <end position="459"/>
    </location>
</feature>
<dbReference type="AlphaFoldDB" id="A0A316VAS3"/>
<feature type="compositionally biased region" description="Low complexity" evidence="2">
    <location>
        <begin position="529"/>
        <end position="543"/>
    </location>
</feature>
<keyword evidence="1" id="KW-0175">Coiled coil</keyword>
<feature type="compositionally biased region" description="Basic and acidic residues" evidence="2">
    <location>
        <begin position="495"/>
        <end position="505"/>
    </location>
</feature>
<protein>
    <submittedName>
        <fullName evidence="3">Uncharacterized protein</fullName>
    </submittedName>
</protein>